<dbReference type="InterPro" id="IPR050109">
    <property type="entry name" value="HTH-type_TetR-like_transc_reg"/>
</dbReference>
<dbReference type="OrthoDB" id="4371863at2"/>
<feature type="domain" description="HTH tetR-type" evidence="5">
    <location>
        <begin position="7"/>
        <end position="67"/>
    </location>
</feature>
<dbReference type="GO" id="GO:0003700">
    <property type="term" value="F:DNA-binding transcription factor activity"/>
    <property type="evidence" value="ECO:0007669"/>
    <property type="project" value="TreeGrafter"/>
</dbReference>
<proteinExistence type="predicted"/>
<evidence type="ECO:0000259" key="5">
    <source>
        <dbReference type="PROSITE" id="PS50977"/>
    </source>
</evidence>
<dbReference type="SUPFAM" id="SSF46689">
    <property type="entry name" value="Homeodomain-like"/>
    <property type="match status" value="1"/>
</dbReference>
<dbReference type="InterPro" id="IPR001647">
    <property type="entry name" value="HTH_TetR"/>
</dbReference>
<dbReference type="PANTHER" id="PTHR30055">
    <property type="entry name" value="HTH-TYPE TRANSCRIPTIONAL REGULATOR RUTR"/>
    <property type="match status" value="1"/>
</dbReference>
<evidence type="ECO:0000256" key="3">
    <source>
        <dbReference type="ARBA" id="ARBA00023163"/>
    </source>
</evidence>
<dbReference type="RefSeq" id="WP_129988721.1">
    <property type="nucleotide sequence ID" value="NZ_SDPU01000032.1"/>
</dbReference>
<organism evidence="6 7">
    <name type="scientific">Nocardioides iriomotensis</name>
    <dbReference type="NCBI Taxonomy" id="715784"/>
    <lineage>
        <taxon>Bacteria</taxon>
        <taxon>Bacillati</taxon>
        <taxon>Actinomycetota</taxon>
        <taxon>Actinomycetes</taxon>
        <taxon>Propionibacteriales</taxon>
        <taxon>Nocardioidaceae</taxon>
        <taxon>Nocardioides</taxon>
    </lineage>
</organism>
<sequence>MTTTTEASVRERLLASAADITAESGWAAVTMSKVATRAGVSRQTVYNELGTKPALGQAMVLRELERFLAIVERELDAADDLVTAIRSATEHILVMAEGNPLLHALLASAHSVSRGNEPASNNELLPFLTTDAQPLIAAATAVIDERLDRFPDVDLGPHQRAVAIDAIVRLVLSHVMQPGSSPAATADDLAWIVARVLRG</sequence>
<dbReference type="EMBL" id="SDPU01000032">
    <property type="protein sequence ID" value="RYU10285.1"/>
    <property type="molecule type" value="Genomic_DNA"/>
</dbReference>
<dbReference type="Pfam" id="PF00440">
    <property type="entry name" value="TetR_N"/>
    <property type="match status" value="1"/>
</dbReference>
<dbReference type="PROSITE" id="PS50977">
    <property type="entry name" value="HTH_TETR_2"/>
    <property type="match status" value="1"/>
</dbReference>
<feature type="DNA-binding region" description="H-T-H motif" evidence="4">
    <location>
        <begin position="30"/>
        <end position="49"/>
    </location>
</feature>
<dbReference type="AlphaFoldDB" id="A0A4Q5IZ50"/>
<dbReference type="Pfam" id="PF18556">
    <property type="entry name" value="TetR_C_35"/>
    <property type="match status" value="1"/>
</dbReference>
<name>A0A4Q5IZ50_9ACTN</name>
<protein>
    <submittedName>
        <fullName evidence="6">TetR/AcrR family transcriptional regulator</fullName>
    </submittedName>
</protein>
<accession>A0A4Q5IZ50</accession>
<dbReference type="Gene3D" id="1.10.357.10">
    <property type="entry name" value="Tetracycline Repressor, domain 2"/>
    <property type="match status" value="1"/>
</dbReference>
<gene>
    <name evidence="6" type="ORF">ETU37_18055</name>
</gene>
<dbReference type="InterPro" id="IPR040611">
    <property type="entry name" value="AlkX_C"/>
</dbReference>
<evidence type="ECO:0000313" key="7">
    <source>
        <dbReference type="Proteomes" id="UP000291189"/>
    </source>
</evidence>
<dbReference type="InterPro" id="IPR009057">
    <property type="entry name" value="Homeodomain-like_sf"/>
</dbReference>
<evidence type="ECO:0000313" key="6">
    <source>
        <dbReference type="EMBL" id="RYU10285.1"/>
    </source>
</evidence>
<dbReference type="PANTHER" id="PTHR30055:SF234">
    <property type="entry name" value="HTH-TYPE TRANSCRIPTIONAL REGULATOR BETI"/>
    <property type="match status" value="1"/>
</dbReference>
<dbReference type="Proteomes" id="UP000291189">
    <property type="component" value="Unassembled WGS sequence"/>
</dbReference>
<keyword evidence="2 4" id="KW-0238">DNA-binding</keyword>
<dbReference type="GO" id="GO:0000976">
    <property type="term" value="F:transcription cis-regulatory region binding"/>
    <property type="evidence" value="ECO:0007669"/>
    <property type="project" value="TreeGrafter"/>
</dbReference>
<comment type="caution">
    <text evidence="6">The sequence shown here is derived from an EMBL/GenBank/DDBJ whole genome shotgun (WGS) entry which is preliminary data.</text>
</comment>
<evidence type="ECO:0000256" key="1">
    <source>
        <dbReference type="ARBA" id="ARBA00023015"/>
    </source>
</evidence>
<keyword evidence="7" id="KW-1185">Reference proteome</keyword>
<reference evidence="6 7" key="1">
    <citation type="submission" date="2019-01" db="EMBL/GenBank/DDBJ databases">
        <title>Nocardioides guangzhouensis sp. nov., an actinobacterium isolated from soil.</title>
        <authorList>
            <person name="Fu Y."/>
            <person name="Cai Y."/>
            <person name="Lin Z."/>
            <person name="Chen P."/>
        </authorList>
    </citation>
    <scope>NUCLEOTIDE SEQUENCE [LARGE SCALE GENOMIC DNA]</scope>
    <source>
        <strain evidence="6 7">NBRC 105384</strain>
    </source>
</reference>
<evidence type="ECO:0000256" key="2">
    <source>
        <dbReference type="ARBA" id="ARBA00023125"/>
    </source>
</evidence>
<keyword evidence="1" id="KW-0805">Transcription regulation</keyword>
<keyword evidence="3" id="KW-0804">Transcription</keyword>
<evidence type="ECO:0000256" key="4">
    <source>
        <dbReference type="PROSITE-ProRule" id="PRU00335"/>
    </source>
</evidence>